<proteinExistence type="predicted"/>
<sequence length="424" mass="46919">MGVTDPAGPVMDRDEVDRALARLGQEHEAIETSLLALQDHAGRRLLEGAELTGVTAERWQATEDRITRLWAYFDAYTAALRAAREIRSRRRWSSREDLVELTGLLRGEGVTVAGESRLSETFSLAALVDRMNELYATSLDLVVAADAVWSALPARIDLLAAELQRTRKLAHSVGVRPGEHPAGDDLERITRTLTKLRKDVVCDPLAFWVRAEGSSAPGGGRPDTTVYDREARALEDVRREIDAVLTVRQDAEARLIRLRDVLLRADRTLAEARTARGEVLAKIAATEVPVVSGPPTVLQEQLAAAAEYRRQAQWHRLSPLLESLEEKAEDELLRARDSLTAVTAPLAVRAELRGRLDAYKAKVARHGLAEDPFLTERYDAARRMLWSAPCDLRVAEQAVLRYQRLAADLIGGPGAPEDREGDQS</sequence>
<evidence type="ECO:0000313" key="1">
    <source>
        <dbReference type="EMBL" id="QHA04775.1"/>
    </source>
</evidence>
<dbReference type="Proteomes" id="UP000436138">
    <property type="component" value="Chromosome"/>
</dbReference>
<dbReference type="EMBL" id="CP047020">
    <property type="protein sequence ID" value="QHA04775.1"/>
    <property type="molecule type" value="Genomic_DNA"/>
</dbReference>
<accession>A0A6I6N739</accession>
<protein>
    <submittedName>
        <fullName evidence="1">Uncharacterized protein</fullName>
    </submittedName>
</protein>
<dbReference type="KEGG" id="sbro:GQF42_17045"/>
<dbReference type="AlphaFoldDB" id="A0A6I6N739"/>
<evidence type="ECO:0000313" key="2">
    <source>
        <dbReference type="Proteomes" id="UP000436138"/>
    </source>
</evidence>
<reference evidence="1 2" key="1">
    <citation type="submission" date="2019-12" db="EMBL/GenBank/DDBJ databases">
        <title>Streptomyces sp. strain T44 isolated from rhizosphere soil of Broussonetia papyrifera.</title>
        <authorList>
            <person name="Mo P."/>
        </authorList>
    </citation>
    <scope>NUCLEOTIDE SEQUENCE [LARGE SCALE GENOMIC DNA]</scope>
    <source>
        <strain evidence="1 2">T44</strain>
    </source>
</reference>
<organism evidence="1 2">
    <name type="scientific">Streptomyces broussonetiae</name>
    <dbReference type="NCBI Taxonomy" id="2686304"/>
    <lineage>
        <taxon>Bacteria</taxon>
        <taxon>Bacillati</taxon>
        <taxon>Actinomycetota</taxon>
        <taxon>Actinomycetes</taxon>
        <taxon>Kitasatosporales</taxon>
        <taxon>Streptomycetaceae</taxon>
        <taxon>Streptomyces</taxon>
    </lineage>
</organism>
<gene>
    <name evidence="1" type="ORF">GQF42_17045</name>
</gene>
<name>A0A6I6N739_9ACTN</name>
<keyword evidence="2" id="KW-1185">Reference proteome</keyword>
<dbReference type="RefSeq" id="WP_158920847.1">
    <property type="nucleotide sequence ID" value="NZ_CP047020.1"/>
</dbReference>